<keyword evidence="2" id="KW-1185">Reference proteome</keyword>
<dbReference type="RefSeq" id="WP_026878123.1">
    <property type="nucleotide sequence ID" value="NZ_AZOD01000001.1"/>
</dbReference>
<sequence>MANKKVLRPINKEIVSSKEFLTILKEDKENIKRSRFVMPKLGSSNLSGKFEVEYKFSKLSDAY</sequence>
<organism evidence="1 2">
    <name type="scientific">Ignatzschineria larvae DSM 13226</name>
    <dbReference type="NCBI Taxonomy" id="1111732"/>
    <lineage>
        <taxon>Bacteria</taxon>
        <taxon>Pseudomonadati</taxon>
        <taxon>Pseudomonadota</taxon>
        <taxon>Gammaproteobacteria</taxon>
        <taxon>Cardiobacteriales</taxon>
        <taxon>Ignatzschineriaceae</taxon>
        <taxon>Ignatzschineria</taxon>
    </lineage>
</organism>
<protein>
    <submittedName>
        <fullName evidence="1">Uncharacterized protein</fullName>
    </submittedName>
</protein>
<name>A0ABZ3C3E2_9GAMM</name>
<accession>A0ABZ3C3E2</accession>
<gene>
    <name evidence="1" type="ORF">WMO13_04350</name>
</gene>
<dbReference type="EMBL" id="CP150637">
    <property type="protein sequence ID" value="WZW88625.1"/>
    <property type="molecule type" value="Genomic_DNA"/>
</dbReference>
<reference evidence="1 2" key="1">
    <citation type="submission" date="2024-03" db="EMBL/GenBank/DDBJ databases">
        <title>Complete Genome Sequence and Annotation of Ignatzschineria larvae DSM 13226.</title>
        <authorList>
            <person name="Cantrell E."/>
            <person name="Burcham Z.M."/>
        </authorList>
    </citation>
    <scope>NUCLEOTIDE SEQUENCE [LARGE SCALE GENOMIC DNA]</scope>
    <source>
        <strain evidence="1 2">DSM 13226</strain>
    </source>
</reference>
<evidence type="ECO:0000313" key="2">
    <source>
        <dbReference type="Proteomes" id="UP001449178"/>
    </source>
</evidence>
<evidence type="ECO:0000313" key="1">
    <source>
        <dbReference type="EMBL" id="WZW88625.1"/>
    </source>
</evidence>
<proteinExistence type="predicted"/>
<dbReference type="Proteomes" id="UP001449178">
    <property type="component" value="Chromosome"/>
</dbReference>